<dbReference type="EMBL" id="FOOX01000018">
    <property type="protein sequence ID" value="SFH15739.1"/>
    <property type="molecule type" value="Genomic_DNA"/>
</dbReference>
<evidence type="ECO:0000256" key="2">
    <source>
        <dbReference type="ARBA" id="ARBA00022448"/>
    </source>
</evidence>
<dbReference type="STRING" id="341036.SAMN05660649_04101"/>
<feature type="signal peptide" evidence="4">
    <location>
        <begin position="1"/>
        <end position="24"/>
    </location>
</feature>
<evidence type="ECO:0000256" key="3">
    <source>
        <dbReference type="ARBA" id="ARBA00022729"/>
    </source>
</evidence>
<evidence type="ECO:0000256" key="4">
    <source>
        <dbReference type="SAM" id="SignalP"/>
    </source>
</evidence>
<protein>
    <submittedName>
        <fullName evidence="5">TRAP-type C4-dicarboxylate transport system, substrate-binding protein</fullName>
    </submittedName>
</protein>
<dbReference type="RefSeq" id="WP_092473854.1">
    <property type="nucleotide sequence ID" value="NZ_FOOX01000018.1"/>
</dbReference>
<dbReference type="Pfam" id="PF03480">
    <property type="entry name" value="DctP"/>
    <property type="match status" value="1"/>
</dbReference>
<gene>
    <name evidence="5" type="ORF">SAMN05660649_04101</name>
</gene>
<sequence length="371" mass="42165">MQKRLVFFLIAMLAVVTILTTACGNSGNSNGSSDSNQQAAENKTYTLNLNCSYPPPTHEWESKYIAHDEFAKRVSEATNGQVIINIFYNSQLAPNDQALDALKKGVIDMESSTSYWGGTVPESDVIWLPFWSKGHQHAMHVMRETKVGQMVEEAYQKQGVKLLFYWPVSIEGLISTKPIASYDDIKGIKLRMGSSMWPTWYKSMGVTPINIDPTEQYEAMMRGTMDGTIYVLYSIDTYKFYEVAKNLTLPGFIDPFLCYVLVNEDKWNALPEDLQKTIEQVAADIEKEAIQGSEKLTDSILQMCDEKGVTVSKLSKEDFNKFKESAMPLWDEFAARNANTAEMVNLLKDDIQQWEAQNPDSKNWEERWLSQ</sequence>
<evidence type="ECO:0000256" key="1">
    <source>
        <dbReference type="ARBA" id="ARBA00009023"/>
    </source>
</evidence>
<dbReference type="PANTHER" id="PTHR33376">
    <property type="match status" value="1"/>
</dbReference>
<dbReference type="Proteomes" id="UP000199337">
    <property type="component" value="Unassembled WGS sequence"/>
</dbReference>
<evidence type="ECO:0000313" key="5">
    <source>
        <dbReference type="EMBL" id="SFH15739.1"/>
    </source>
</evidence>
<keyword evidence="6" id="KW-1185">Reference proteome</keyword>
<evidence type="ECO:0000313" key="6">
    <source>
        <dbReference type="Proteomes" id="UP000199337"/>
    </source>
</evidence>
<comment type="similarity">
    <text evidence="1">Belongs to the bacterial solute-binding protein 7 family.</text>
</comment>
<dbReference type="InterPro" id="IPR038404">
    <property type="entry name" value="TRAP_DctP_sf"/>
</dbReference>
<proteinExistence type="inferred from homology"/>
<dbReference type="PANTHER" id="PTHR33376:SF7">
    <property type="entry name" value="C4-DICARBOXYLATE-BINDING PROTEIN DCTB"/>
    <property type="match status" value="1"/>
</dbReference>
<dbReference type="OrthoDB" id="9815946at2"/>
<dbReference type="NCBIfam" id="NF037995">
    <property type="entry name" value="TRAP_S1"/>
    <property type="match status" value="1"/>
</dbReference>
<dbReference type="PROSITE" id="PS51257">
    <property type="entry name" value="PROKAR_LIPOPROTEIN"/>
    <property type="match status" value="1"/>
</dbReference>
<accession>A0A1I2XRN2</accession>
<feature type="chain" id="PRO_5011670197" evidence="4">
    <location>
        <begin position="25"/>
        <end position="371"/>
    </location>
</feature>
<dbReference type="Gene3D" id="3.40.190.170">
    <property type="entry name" value="Bacterial extracellular solute-binding protein, family 7"/>
    <property type="match status" value="1"/>
</dbReference>
<dbReference type="GO" id="GO:0055085">
    <property type="term" value="P:transmembrane transport"/>
    <property type="evidence" value="ECO:0007669"/>
    <property type="project" value="InterPro"/>
</dbReference>
<dbReference type="CDD" id="cd13603">
    <property type="entry name" value="PBP2_TRAP_Siap_TeaA_like"/>
    <property type="match status" value="1"/>
</dbReference>
<keyword evidence="3 4" id="KW-0732">Signal</keyword>
<reference evidence="6" key="1">
    <citation type="submission" date="2016-10" db="EMBL/GenBank/DDBJ databases">
        <authorList>
            <person name="Varghese N."/>
            <person name="Submissions S."/>
        </authorList>
    </citation>
    <scope>NUCLEOTIDE SEQUENCE [LARGE SCALE GENOMIC DNA]</scope>
    <source>
        <strain evidence="6">DSM 17038</strain>
    </source>
</reference>
<organism evidence="5 6">
    <name type="scientific">Desulfotruncus arcticus DSM 17038</name>
    <dbReference type="NCBI Taxonomy" id="1121424"/>
    <lineage>
        <taxon>Bacteria</taxon>
        <taxon>Bacillati</taxon>
        <taxon>Bacillota</taxon>
        <taxon>Clostridia</taxon>
        <taxon>Eubacteriales</taxon>
        <taxon>Desulfallaceae</taxon>
        <taxon>Desulfotruncus</taxon>
    </lineage>
</organism>
<dbReference type="SUPFAM" id="SSF53850">
    <property type="entry name" value="Periplasmic binding protein-like II"/>
    <property type="match status" value="1"/>
</dbReference>
<name>A0A1I2XRN2_9FIRM</name>
<dbReference type="InterPro" id="IPR018389">
    <property type="entry name" value="DctP_fam"/>
</dbReference>
<dbReference type="AlphaFoldDB" id="A0A1I2XRN2"/>
<keyword evidence="2" id="KW-0813">Transport</keyword>